<feature type="compositionally biased region" description="Polar residues" evidence="1">
    <location>
        <begin position="644"/>
        <end position="658"/>
    </location>
</feature>
<accession>A0A2P6QKV0</accession>
<reference evidence="2 3" key="1">
    <citation type="journal article" date="2018" name="Nat. Genet.">
        <title>The Rosa genome provides new insights in the design of modern roses.</title>
        <authorList>
            <person name="Bendahmane M."/>
        </authorList>
    </citation>
    <scope>NUCLEOTIDE SEQUENCE [LARGE SCALE GENOMIC DNA]</scope>
    <source>
        <strain evidence="3">cv. Old Blush</strain>
    </source>
</reference>
<comment type="caution">
    <text evidence="2">The sequence shown here is derived from an EMBL/GenBank/DDBJ whole genome shotgun (WGS) entry which is preliminary data.</text>
</comment>
<dbReference type="PANTHER" id="PTHR37722:SF2">
    <property type="entry name" value="OS01G0167700 PROTEIN"/>
    <property type="match status" value="1"/>
</dbReference>
<proteinExistence type="predicted"/>
<keyword evidence="3" id="KW-1185">Reference proteome</keyword>
<dbReference type="AlphaFoldDB" id="A0A2P6QKV0"/>
<dbReference type="EMBL" id="PDCK01000043">
    <property type="protein sequence ID" value="PRQ34814.1"/>
    <property type="molecule type" value="Genomic_DNA"/>
</dbReference>
<protein>
    <submittedName>
        <fullName evidence="2">Uncharacterized protein</fullName>
    </submittedName>
</protein>
<feature type="region of interest" description="Disordered" evidence="1">
    <location>
        <begin position="1"/>
        <end position="40"/>
    </location>
</feature>
<dbReference type="OrthoDB" id="994901at2759"/>
<dbReference type="Proteomes" id="UP000238479">
    <property type="component" value="Chromosome 5"/>
</dbReference>
<name>A0A2P6QKV0_ROSCH</name>
<gene>
    <name evidence="2" type="ORF">RchiOBHm_Chr5g0073231</name>
</gene>
<dbReference type="PANTHER" id="PTHR37722">
    <property type="entry name" value="OS01G0167700 PROTEIN"/>
    <property type="match status" value="1"/>
</dbReference>
<evidence type="ECO:0000256" key="1">
    <source>
        <dbReference type="SAM" id="MobiDB-lite"/>
    </source>
</evidence>
<feature type="region of interest" description="Disordered" evidence="1">
    <location>
        <begin position="643"/>
        <end position="676"/>
    </location>
</feature>
<feature type="compositionally biased region" description="Basic and acidic residues" evidence="1">
    <location>
        <begin position="765"/>
        <end position="783"/>
    </location>
</feature>
<feature type="region of interest" description="Disordered" evidence="1">
    <location>
        <begin position="515"/>
        <end position="549"/>
    </location>
</feature>
<feature type="compositionally biased region" description="Basic and acidic residues" evidence="1">
    <location>
        <begin position="702"/>
        <end position="713"/>
    </location>
</feature>
<dbReference type="OMA" id="HCEDIDN"/>
<feature type="region of interest" description="Disordered" evidence="1">
    <location>
        <begin position="698"/>
        <end position="788"/>
    </location>
</feature>
<organism evidence="2 3">
    <name type="scientific">Rosa chinensis</name>
    <name type="common">China rose</name>
    <dbReference type="NCBI Taxonomy" id="74649"/>
    <lineage>
        <taxon>Eukaryota</taxon>
        <taxon>Viridiplantae</taxon>
        <taxon>Streptophyta</taxon>
        <taxon>Embryophyta</taxon>
        <taxon>Tracheophyta</taxon>
        <taxon>Spermatophyta</taxon>
        <taxon>Magnoliopsida</taxon>
        <taxon>eudicotyledons</taxon>
        <taxon>Gunneridae</taxon>
        <taxon>Pentapetalae</taxon>
        <taxon>rosids</taxon>
        <taxon>fabids</taxon>
        <taxon>Rosales</taxon>
        <taxon>Rosaceae</taxon>
        <taxon>Rosoideae</taxon>
        <taxon>Rosoideae incertae sedis</taxon>
        <taxon>Rosa</taxon>
    </lineage>
</organism>
<evidence type="ECO:0000313" key="2">
    <source>
        <dbReference type="EMBL" id="PRQ34814.1"/>
    </source>
</evidence>
<sequence>MLQWMGGSRRKVNTSRKSTLNRQKQYFEQRRRQQQHQQQTNGIESYAYNIQTAGKHDKEHQSLDILSLLNLSKVSQEQKSACPNGREDIEVNASRVKYDLSEDPLRIASKMVAPPTSVKFNKARVESGFHSEVASPKKAIATAPDNHRKSFNEMYSKPHNSRTPVEQLSESCVLDFFCNDGLEDDYVEGSPVHEAHVAFSVEGLGKVGMETPVHSPKQPGRTFSYDCSTPLHGARKVNSFKNLKHLDDIEIEMDTVMQDVTMPLSSNDLEFSEDLMDSFSNPKKTFSTFRNCTQCDGHDSKFETYYGGRRISDDIENSNKDRWDGRYNYLEEHSFNEWEHDLSLRRPSEVNRRSVDNMMHGEYGMSDFPFEEPFSPTRFCSSITDKFNILESPSYSKHQVLENDLDFIFSTGASEHTRRKFDFGGVASRPDWSCFATEYDRDNASLLSEESCSSSAVRVNATDDSLPKSTRKHSKRRHGNSYADPEHKYHVDITSMERTQDRSRDFFQQKNIAHGSGRCTNMSKSSKFKPSHHSNTPFHEKSTPNSNWRSEERYMSVDINSGSSSFHQNSCPSAGSKPLSRDPFSAFDCPELHADARPSEHCEPVASSPSGSFISQKFSFHDSPPVTSNIGCGPTKPNLYPCSHDQTPSPDLSAQESFSKAEEGKVKFQPKEKSRLEEENAILNNLLTESVDAASALRSKNKYSECKKAKDADSGQNEGSIKATYMPDHTEEASSFLKSPDKIQNTVDEKEESHHSEIPLPCRSRNKEMEDSEPQERKNESKQQSEFVDSSSQVLMLQSYVLQFLCVQKVLKDAAAQNSMKKI</sequence>
<feature type="region of interest" description="Disordered" evidence="1">
    <location>
        <begin position="457"/>
        <end position="484"/>
    </location>
</feature>
<feature type="compositionally biased region" description="Basic and acidic residues" evidence="1">
    <location>
        <begin position="659"/>
        <end position="676"/>
    </location>
</feature>
<feature type="compositionally biased region" description="Basic residues" evidence="1">
    <location>
        <begin position="469"/>
        <end position="479"/>
    </location>
</feature>
<dbReference type="Gramene" id="PRQ34814">
    <property type="protein sequence ID" value="PRQ34814"/>
    <property type="gene ID" value="RchiOBHm_Chr5g0073231"/>
</dbReference>
<feature type="compositionally biased region" description="Basic and acidic residues" evidence="1">
    <location>
        <begin position="747"/>
        <end position="757"/>
    </location>
</feature>
<evidence type="ECO:0000313" key="3">
    <source>
        <dbReference type="Proteomes" id="UP000238479"/>
    </source>
</evidence>